<evidence type="ECO:0000256" key="6">
    <source>
        <dbReference type="ARBA" id="ARBA00022989"/>
    </source>
</evidence>
<dbReference type="GO" id="GO:0005886">
    <property type="term" value="C:plasma membrane"/>
    <property type="evidence" value="ECO:0007669"/>
    <property type="project" value="TreeGrafter"/>
</dbReference>
<keyword evidence="6 9" id="KW-1133">Transmembrane helix</keyword>
<dbReference type="AlphaFoldDB" id="A0AAV2QX29"/>
<accession>A0AAV2QX29</accession>
<feature type="non-terminal residue" evidence="10">
    <location>
        <position position="388"/>
    </location>
</feature>
<reference evidence="10 11" key="1">
    <citation type="submission" date="2024-05" db="EMBL/GenBank/DDBJ databases">
        <authorList>
            <person name="Wallberg A."/>
        </authorList>
    </citation>
    <scope>NUCLEOTIDE SEQUENCE [LARGE SCALE GENOMIC DNA]</scope>
</reference>
<dbReference type="InterPro" id="IPR018107">
    <property type="entry name" value="Na-dicarboxylate_symporter_CS"/>
</dbReference>
<feature type="transmembrane region" description="Helical" evidence="9">
    <location>
        <begin position="194"/>
        <end position="217"/>
    </location>
</feature>
<dbReference type="PROSITE" id="PS00714">
    <property type="entry name" value="NA_DICARBOXYL_SYMP_2"/>
    <property type="match status" value="1"/>
</dbReference>
<keyword evidence="11" id="KW-1185">Reference proteome</keyword>
<keyword evidence="8" id="KW-0325">Glycoprotein</keyword>
<evidence type="ECO:0000256" key="1">
    <source>
        <dbReference type="ARBA" id="ARBA00004141"/>
    </source>
</evidence>
<dbReference type="SUPFAM" id="SSF118215">
    <property type="entry name" value="Proton glutamate symport protein"/>
    <property type="match status" value="1"/>
</dbReference>
<protein>
    <recommendedName>
        <fullName evidence="9">Amino acid transporter</fullName>
    </recommendedName>
</protein>
<comment type="similarity">
    <text evidence="2 9">Belongs to the dicarboxylate/amino acid:cation symporter (DAACS) (TC 2.A.23) family.</text>
</comment>
<keyword evidence="3 9" id="KW-0813">Transport</keyword>
<evidence type="ECO:0000256" key="4">
    <source>
        <dbReference type="ARBA" id="ARBA00022692"/>
    </source>
</evidence>
<organism evidence="10 11">
    <name type="scientific">Meganyctiphanes norvegica</name>
    <name type="common">Northern krill</name>
    <name type="synonym">Thysanopoda norvegica</name>
    <dbReference type="NCBI Taxonomy" id="48144"/>
    <lineage>
        <taxon>Eukaryota</taxon>
        <taxon>Metazoa</taxon>
        <taxon>Ecdysozoa</taxon>
        <taxon>Arthropoda</taxon>
        <taxon>Crustacea</taxon>
        <taxon>Multicrustacea</taxon>
        <taxon>Malacostraca</taxon>
        <taxon>Eumalacostraca</taxon>
        <taxon>Eucarida</taxon>
        <taxon>Euphausiacea</taxon>
        <taxon>Euphausiidae</taxon>
        <taxon>Meganyctiphanes</taxon>
    </lineage>
</organism>
<name>A0AAV2QX29_MEGNR</name>
<sequence length="388" mass="42014">MYVGFIGELYLRALKALIIPLIVSSIISAIGNIDLSLSTKIGLRAILFYISTTICAVFVGIVLVISIHPGRVSDEKCEKVGSSKDVYTPDLLMDLLRNLFPPNLFQAAFETYKTMITPPDLKLEENQYLIEKYNISKGKLLPKYEWPISSEYVHSLNIIGLLVFAAALGVALAKLEEKGKPLLNVFVSLSDASMVITSWLIWISPIGILSLVASMMIKMDDFSIMLGQLGMYFLTVIIGLSIQGFLILPALYAIIVYKLPFRFMANMGQAIITAFATSTSSGTLPVTMSCLEERNGIDSRITRFVLPIGATINMDGTALYEAVAAIFIAQVRGISLSIGEIIAVSITATMASIGAAGIPQAGLVTMVMVLDVVGLPAEDVTLIIAVDW</sequence>
<evidence type="ECO:0000313" key="10">
    <source>
        <dbReference type="EMBL" id="CAL4102437.1"/>
    </source>
</evidence>
<dbReference type="GO" id="GO:0015175">
    <property type="term" value="F:neutral L-amino acid transmembrane transporter activity"/>
    <property type="evidence" value="ECO:0007669"/>
    <property type="project" value="TreeGrafter"/>
</dbReference>
<evidence type="ECO:0000256" key="3">
    <source>
        <dbReference type="ARBA" id="ARBA00022448"/>
    </source>
</evidence>
<evidence type="ECO:0000256" key="9">
    <source>
        <dbReference type="RuleBase" id="RU361216"/>
    </source>
</evidence>
<dbReference type="InterPro" id="IPR036458">
    <property type="entry name" value="Na:dicarbo_symporter_sf"/>
</dbReference>
<feature type="transmembrane region" description="Helical" evidence="9">
    <location>
        <begin position="45"/>
        <end position="67"/>
    </location>
</feature>
<keyword evidence="4 9" id="KW-0812">Transmembrane</keyword>
<dbReference type="EMBL" id="CAXKWB010011837">
    <property type="protein sequence ID" value="CAL4102437.1"/>
    <property type="molecule type" value="Genomic_DNA"/>
</dbReference>
<evidence type="ECO:0000313" key="11">
    <source>
        <dbReference type="Proteomes" id="UP001497623"/>
    </source>
</evidence>
<feature type="transmembrane region" description="Helical" evidence="9">
    <location>
        <begin position="12"/>
        <end position="33"/>
    </location>
</feature>
<feature type="transmembrane region" description="Helical" evidence="9">
    <location>
        <begin position="229"/>
        <end position="257"/>
    </location>
</feature>
<keyword evidence="5 9" id="KW-0769">Symport</keyword>
<comment type="subcellular location">
    <subcellularLocation>
        <location evidence="1 9">Membrane</location>
        <topology evidence="1 9">Multi-pass membrane protein</topology>
    </subcellularLocation>
</comment>
<feature type="transmembrane region" description="Helical" evidence="9">
    <location>
        <begin position="152"/>
        <end position="173"/>
    </location>
</feature>
<evidence type="ECO:0000256" key="8">
    <source>
        <dbReference type="ARBA" id="ARBA00023180"/>
    </source>
</evidence>
<keyword evidence="7 9" id="KW-0472">Membrane</keyword>
<gene>
    <name evidence="10" type="ORF">MNOR_LOCUS17318</name>
</gene>
<evidence type="ECO:0000256" key="2">
    <source>
        <dbReference type="ARBA" id="ARBA00006148"/>
    </source>
</evidence>
<dbReference type="Gene3D" id="1.10.3860.10">
    <property type="entry name" value="Sodium:dicarboxylate symporter"/>
    <property type="match status" value="1"/>
</dbReference>
<dbReference type="PANTHER" id="PTHR11958:SF63">
    <property type="entry name" value="AMINO ACID TRANSPORTER"/>
    <property type="match status" value="1"/>
</dbReference>
<proteinExistence type="inferred from homology"/>
<dbReference type="GO" id="GO:0005313">
    <property type="term" value="F:L-glutamate transmembrane transporter activity"/>
    <property type="evidence" value="ECO:0007669"/>
    <property type="project" value="TreeGrafter"/>
</dbReference>
<comment type="caution">
    <text evidence="10">The sequence shown here is derived from an EMBL/GenBank/DDBJ whole genome shotgun (WGS) entry which is preliminary data.</text>
</comment>
<dbReference type="InterPro" id="IPR050746">
    <property type="entry name" value="DAACS"/>
</dbReference>
<dbReference type="InterPro" id="IPR001991">
    <property type="entry name" value="Na-dicarboxylate_symporter"/>
</dbReference>
<dbReference type="Proteomes" id="UP001497623">
    <property type="component" value="Unassembled WGS sequence"/>
</dbReference>
<dbReference type="GO" id="GO:0015501">
    <property type="term" value="F:glutamate:sodium symporter activity"/>
    <property type="evidence" value="ECO:0007669"/>
    <property type="project" value="TreeGrafter"/>
</dbReference>
<evidence type="ECO:0000256" key="5">
    <source>
        <dbReference type="ARBA" id="ARBA00022847"/>
    </source>
</evidence>
<evidence type="ECO:0000256" key="7">
    <source>
        <dbReference type="ARBA" id="ARBA00023136"/>
    </source>
</evidence>
<dbReference type="PANTHER" id="PTHR11958">
    <property type="entry name" value="SODIUM/DICARBOXYLATE SYMPORTER-RELATED"/>
    <property type="match status" value="1"/>
</dbReference>
<dbReference type="PRINTS" id="PR00173">
    <property type="entry name" value="EDTRNSPORT"/>
</dbReference>
<dbReference type="Pfam" id="PF00375">
    <property type="entry name" value="SDF"/>
    <property type="match status" value="1"/>
</dbReference>